<dbReference type="RefSeq" id="WP_146852512.1">
    <property type="nucleotide sequence ID" value="NZ_BKAG01000031.1"/>
</dbReference>
<dbReference type="Proteomes" id="UP000321577">
    <property type="component" value="Unassembled WGS sequence"/>
</dbReference>
<name>A0A512MDP0_9BACT</name>
<dbReference type="OrthoDB" id="628098at2"/>
<evidence type="ECO:0000256" key="1">
    <source>
        <dbReference type="SAM" id="SignalP"/>
    </source>
</evidence>
<accession>A0A512MDP0</accession>
<gene>
    <name evidence="2" type="ORF">BGE01nite_37920</name>
</gene>
<feature type="signal peptide" evidence="1">
    <location>
        <begin position="1"/>
        <end position="18"/>
    </location>
</feature>
<evidence type="ECO:0000313" key="3">
    <source>
        <dbReference type="Proteomes" id="UP000321577"/>
    </source>
</evidence>
<dbReference type="AlphaFoldDB" id="A0A512MDP0"/>
<reference evidence="2 3" key="1">
    <citation type="submission" date="2019-07" db="EMBL/GenBank/DDBJ databases">
        <title>Whole genome shotgun sequence of Brevifollis gellanilyticus NBRC 108608.</title>
        <authorList>
            <person name="Hosoyama A."/>
            <person name="Uohara A."/>
            <person name="Ohji S."/>
            <person name="Ichikawa N."/>
        </authorList>
    </citation>
    <scope>NUCLEOTIDE SEQUENCE [LARGE SCALE GENOMIC DNA]</scope>
    <source>
        <strain evidence="2 3">NBRC 108608</strain>
    </source>
</reference>
<protein>
    <submittedName>
        <fullName evidence="2">Uncharacterized protein</fullName>
    </submittedName>
</protein>
<evidence type="ECO:0000313" key="2">
    <source>
        <dbReference type="EMBL" id="GEP44501.1"/>
    </source>
</evidence>
<proteinExistence type="predicted"/>
<feature type="chain" id="PRO_5021992347" evidence="1">
    <location>
        <begin position="19"/>
        <end position="889"/>
    </location>
</feature>
<keyword evidence="3" id="KW-1185">Reference proteome</keyword>
<organism evidence="2 3">
    <name type="scientific">Brevifollis gellanilyticus</name>
    <dbReference type="NCBI Taxonomy" id="748831"/>
    <lineage>
        <taxon>Bacteria</taxon>
        <taxon>Pseudomonadati</taxon>
        <taxon>Verrucomicrobiota</taxon>
        <taxon>Verrucomicrobiia</taxon>
        <taxon>Verrucomicrobiales</taxon>
        <taxon>Verrucomicrobiaceae</taxon>
    </lineage>
</organism>
<keyword evidence="1" id="KW-0732">Signal</keyword>
<sequence>MKTVLLLILAALGAQAYAASEFRPEFVVVHSAEALKSVNVKWTKPVYNIPGWKRADGSTVHDVFQLGEVIELKQADIGKDGEAETWKFNHEAIELTATRRGYRLRYHYTVKQPGTWSVAYAGAPATPLTQVVELFQPLVWDGRRLPEASFLIPDDQCSIPGCLVQTSAGTVGVMAAPEQFPFVMPSALVRHFGVTLRNREGLAQPLVFTPFPGFADSVMKAGDTRTFELELVSQEKPLSETFEQVAREVCGFRDRREHTLASLNTALDSMLEYVLGPWGNFDPANKAFHYPDSPGSVKNVSALHPIGLARMTDNERLFREQGIPILEFLLSREKFLFALNAEGMKSSQIPSRNLEGPAMPVSELAALQRITHGGTPYFLSSAERLHGVDRALNMDWVTRGNSWQHDLWMYRATGTKKWLESAKVKADIYIRERVDTAPVDFKECGTNGTFFEYMLPAWKDLYELYEETHDPKHLAAAHRGARRYAQLIWFYPFVPEREITVNQSGFAPRRASLDKPGLLPVPMEKVPAWRVSEHGMTCEGNGTVQRLALYLATHAPLFLRIAHDTDDAFLREIARSAMIGRFANFPGYHFNTLYSTAQEKADFPLHPFEELKPTTSFHYNHVLPMANLVLDYLIAEAYDRSKGAIVFPSEYAECYAFMQSRVFGEAGRFHDQNGVKPWMPQGLVKADNVQVQYIAARGDNKVCVALMNECARELKDVNVTLNSACFEGGVDGIYQARWWRDNELQTETVRVEKGQFKVSLSHHGITSMVIEGLKPKVAFQNKFNAVASGPKAVTHQRMKTAAGEIQAMVLSFGDEMTWVYAYLTAHEEAVKSARMKVVLPERKEEMSDESFPFEFSLPLRAGEKTVDLQFESVSPSGQSHASEVMRLER</sequence>
<dbReference type="EMBL" id="BKAG01000031">
    <property type="protein sequence ID" value="GEP44501.1"/>
    <property type="molecule type" value="Genomic_DNA"/>
</dbReference>
<comment type="caution">
    <text evidence="2">The sequence shown here is derived from an EMBL/GenBank/DDBJ whole genome shotgun (WGS) entry which is preliminary data.</text>
</comment>